<dbReference type="InterPro" id="IPR033870">
    <property type="entry name" value="FatB"/>
</dbReference>
<name>A0A3M6Q733_9BURK</name>
<comment type="subcellular location">
    <subcellularLocation>
        <location evidence="1">Cell envelope</location>
    </subcellularLocation>
</comment>
<organism evidence="8 9">
    <name type="scientific">Allofranklinella schreckenbergeri</name>
    <dbReference type="NCBI Taxonomy" id="1076744"/>
    <lineage>
        <taxon>Bacteria</taxon>
        <taxon>Pseudomonadati</taxon>
        <taxon>Pseudomonadota</taxon>
        <taxon>Betaproteobacteria</taxon>
        <taxon>Burkholderiales</taxon>
        <taxon>Comamonadaceae</taxon>
        <taxon>Allofranklinella</taxon>
    </lineage>
</organism>
<evidence type="ECO:0000313" key="9">
    <source>
        <dbReference type="Proteomes" id="UP000267035"/>
    </source>
</evidence>
<protein>
    <submittedName>
        <fullName evidence="8">Siderophore ABC transporter substrate-binding protein</fullName>
    </submittedName>
</protein>
<keyword evidence="4" id="KW-0408">Iron</keyword>
<dbReference type="Gene3D" id="3.40.50.1980">
    <property type="entry name" value="Nitrogenase molybdenum iron protein domain"/>
    <property type="match status" value="2"/>
</dbReference>
<feature type="chain" id="PRO_5018277658" evidence="6">
    <location>
        <begin position="25"/>
        <end position="325"/>
    </location>
</feature>
<evidence type="ECO:0000256" key="5">
    <source>
        <dbReference type="ARBA" id="ARBA00022729"/>
    </source>
</evidence>
<dbReference type="EMBL" id="RDQL01000009">
    <property type="protein sequence ID" value="RMW98977.1"/>
    <property type="molecule type" value="Genomic_DNA"/>
</dbReference>
<keyword evidence="9" id="KW-1185">Reference proteome</keyword>
<evidence type="ECO:0000256" key="3">
    <source>
        <dbReference type="ARBA" id="ARBA00022448"/>
    </source>
</evidence>
<dbReference type="InterPro" id="IPR002491">
    <property type="entry name" value="ABC_transptr_periplasmic_BD"/>
</dbReference>
<feature type="domain" description="Fe/B12 periplasmic-binding" evidence="7">
    <location>
        <begin position="60"/>
        <end position="323"/>
    </location>
</feature>
<feature type="signal peptide" evidence="6">
    <location>
        <begin position="1"/>
        <end position="24"/>
    </location>
</feature>
<dbReference type="GO" id="GO:1901678">
    <property type="term" value="P:iron coordination entity transport"/>
    <property type="evidence" value="ECO:0007669"/>
    <property type="project" value="UniProtKB-ARBA"/>
</dbReference>
<dbReference type="Pfam" id="PF01497">
    <property type="entry name" value="Peripla_BP_2"/>
    <property type="match status" value="1"/>
</dbReference>
<keyword evidence="3" id="KW-0813">Transport</keyword>
<evidence type="ECO:0000256" key="1">
    <source>
        <dbReference type="ARBA" id="ARBA00004196"/>
    </source>
</evidence>
<dbReference type="GO" id="GO:0030288">
    <property type="term" value="C:outer membrane-bounded periplasmic space"/>
    <property type="evidence" value="ECO:0007669"/>
    <property type="project" value="TreeGrafter"/>
</dbReference>
<dbReference type="PROSITE" id="PS50983">
    <property type="entry name" value="FE_B12_PBP"/>
    <property type="match status" value="1"/>
</dbReference>
<evidence type="ECO:0000313" key="8">
    <source>
        <dbReference type="EMBL" id="RMW98977.1"/>
    </source>
</evidence>
<keyword evidence="4" id="KW-0410">Iron transport</keyword>
<keyword evidence="5 6" id="KW-0732">Signal</keyword>
<evidence type="ECO:0000259" key="7">
    <source>
        <dbReference type="PROSITE" id="PS50983"/>
    </source>
</evidence>
<evidence type="ECO:0000256" key="2">
    <source>
        <dbReference type="ARBA" id="ARBA00008814"/>
    </source>
</evidence>
<dbReference type="RefSeq" id="WP_122254090.1">
    <property type="nucleotide sequence ID" value="NZ_RDQL01000009.1"/>
</dbReference>
<reference evidence="8 9" key="1">
    <citation type="submission" date="2018-10" db="EMBL/GenBank/DDBJ databases">
        <title>Comamonadaceae CDC group NO-1 genome sequencing and assembly.</title>
        <authorList>
            <person name="Bernier A.-M."/>
            <person name="Bernard K."/>
        </authorList>
    </citation>
    <scope>NUCLEOTIDE SEQUENCE [LARGE SCALE GENOMIC DNA]</scope>
    <source>
        <strain evidence="8 9">NML161473</strain>
    </source>
</reference>
<comment type="similarity">
    <text evidence="2">Belongs to the bacterial solute-binding protein 8 family.</text>
</comment>
<dbReference type="Proteomes" id="UP000267035">
    <property type="component" value="Unassembled WGS sequence"/>
</dbReference>
<evidence type="ECO:0000256" key="6">
    <source>
        <dbReference type="SAM" id="SignalP"/>
    </source>
</evidence>
<dbReference type="PANTHER" id="PTHR30532:SF28">
    <property type="entry name" value="PETROBACTIN-BINDING PROTEIN YCLQ"/>
    <property type="match status" value="1"/>
</dbReference>
<gene>
    <name evidence="8" type="ORF">EBQ25_07720</name>
</gene>
<dbReference type="PANTHER" id="PTHR30532">
    <property type="entry name" value="IRON III DICITRATE-BINDING PERIPLASMIC PROTEIN"/>
    <property type="match status" value="1"/>
</dbReference>
<accession>A0A3M6Q733</accession>
<dbReference type="SUPFAM" id="SSF53807">
    <property type="entry name" value="Helical backbone' metal receptor"/>
    <property type="match status" value="1"/>
</dbReference>
<keyword evidence="4" id="KW-0406">Ion transport</keyword>
<dbReference type="InterPro" id="IPR051313">
    <property type="entry name" value="Bact_iron-sidero_bind"/>
</dbReference>
<sequence length="325" mass="34569">MPSTPLRLLAALTCSLALTLPTWAANPAQPEAAQAAAPSSDTITFRHAKGEATLPRQPQRAVVFDLATLDMLAALGVDAVAGVPAFKMPGHLQSYGQAPYAKVGSLFEPDYEAIRALDPQVIFVGRRTEARIPELSKLAPTVDMAIDESQPVPSIYANLRQLGALFGKQTQAEQLIAQAEAEIAALRQVAPGAGKAMLLLISGGRINSYGPGSRMGMVFDTFGLQSAQASGGQERHGQSISFEYILQANPDWLLVLDRDAAIGREGAAAQRLLDNALIKATNAGKKGQIAYLDATNWYVLDGAGITALRQNVKQLHDLFTQAKAK</sequence>
<dbReference type="CDD" id="cd01140">
    <property type="entry name" value="FatB"/>
    <property type="match status" value="1"/>
</dbReference>
<comment type="caution">
    <text evidence="8">The sequence shown here is derived from an EMBL/GenBank/DDBJ whole genome shotgun (WGS) entry which is preliminary data.</text>
</comment>
<dbReference type="AlphaFoldDB" id="A0A3M6Q733"/>
<proteinExistence type="inferred from homology"/>
<evidence type="ECO:0000256" key="4">
    <source>
        <dbReference type="ARBA" id="ARBA00022496"/>
    </source>
</evidence>